<keyword evidence="1" id="KW-0732">Signal</keyword>
<keyword evidence="5" id="KW-1185">Reference proteome</keyword>
<dbReference type="Pfam" id="PF18962">
    <property type="entry name" value="Por_Secre_tail"/>
    <property type="match status" value="1"/>
</dbReference>
<dbReference type="InterPro" id="IPR056600">
    <property type="entry name" value="GBD_T9SS_assoc"/>
</dbReference>
<name>A0A2I0R3K4_9FLAO</name>
<sequence>MKNLTLMLFILTFPYLYSQPSNDECSGAISVPVNPDLLCGSITPGSIASATNSPQPNGCSGTANDDVWYSFTATNSAHTIDLLNVSGSTTDLYHSVYNNNCGALGTALECSDMNNSTLTGLTPGNSYLVRVYSWSSSSGATTTFDLCIGTLPPPPSNTTCAAMEPICSGSTISFQASGAGGSAPIGNDYGCLSTQPNPTWFFLEISNPGTLSIDITAGADIDYAIWGPFPNLTDAQNNCSSYGPPVDCSYSTSSIEQANISGVNSGEVYVLLVTNYASVIQSIVVNEAASNSASTDCTILPIQLISFEATANSREVNLKWGTATETQCDYYEIQRSQNGLFWETIGFEKGSGTSNIESSYYKIDKKPYRGISYYRLKQVDFNGQFELLPIRSVEFSTNKREINLSPNPTKDWFNISANNSKIKEVSIKDNNGKEVIHLTDYNNATVFINCESLTPGVYIVEISTTDHQVYYKRIVIY</sequence>
<feature type="domain" description="Secretion system C-terminal sorting" evidence="2">
    <location>
        <begin position="406"/>
        <end position="476"/>
    </location>
</feature>
<evidence type="ECO:0000256" key="1">
    <source>
        <dbReference type="ARBA" id="ARBA00022729"/>
    </source>
</evidence>
<dbReference type="AlphaFoldDB" id="A0A2I0R3K4"/>
<dbReference type="RefSeq" id="WP_101334118.1">
    <property type="nucleotide sequence ID" value="NZ_PJNI01000005.1"/>
</dbReference>
<evidence type="ECO:0000259" key="3">
    <source>
        <dbReference type="Pfam" id="PF23759"/>
    </source>
</evidence>
<organism evidence="4 5">
    <name type="scientific">Brumimicrobium salinarum</name>
    <dbReference type="NCBI Taxonomy" id="2058658"/>
    <lineage>
        <taxon>Bacteria</taxon>
        <taxon>Pseudomonadati</taxon>
        <taxon>Bacteroidota</taxon>
        <taxon>Flavobacteriia</taxon>
        <taxon>Flavobacteriales</taxon>
        <taxon>Crocinitomicaceae</taxon>
        <taxon>Brumimicrobium</taxon>
    </lineage>
</organism>
<dbReference type="EMBL" id="PJNI01000005">
    <property type="protein sequence ID" value="PKR81158.1"/>
    <property type="molecule type" value="Genomic_DNA"/>
</dbReference>
<dbReference type="OrthoDB" id="869215at2"/>
<accession>A0A2I0R3K4</accession>
<comment type="caution">
    <text evidence="4">The sequence shown here is derived from an EMBL/GenBank/DDBJ whole genome shotgun (WGS) entry which is preliminary data.</text>
</comment>
<protein>
    <submittedName>
        <fullName evidence="4">Uncharacterized protein</fullName>
    </submittedName>
</protein>
<dbReference type="NCBIfam" id="TIGR04183">
    <property type="entry name" value="Por_Secre_tail"/>
    <property type="match status" value="1"/>
</dbReference>
<feature type="domain" description="T9SS-like galactose binding" evidence="3">
    <location>
        <begin position="22"/>
        <end position="145"/>
    </location>
</feature>
<dbReference type="Pfam" id="PF23759">
    <property type="entry name" value="GBD_T9SS_assoc"/>
    <property type="match status" value="1"/>
</dbReference>
<dbReference type="Proteomes" id="UP000236654">
    <property type="component" value="Unassembled WGS sequence"/>
</dbReference>
<proteinExistence type="predicted"/>
<evidence type="ECO:0000313" key="5">
    <source>
        <dbReference type="Proteomes" id="UP000236654"/>
    </source>
</evidence>
<evidence type="ECO:0000259" key="2">
    <source>
        <dbReference type="Pfam" id="PF18962"/>
    </source>
</evidence>
<gene>
    <name evidence="4" type="ORF">CW751_06125</name>
</gene>
<evidence type="ECO:0000313" key="4">
    <source>
        <dbReference type="EMBL" id="PKR81158.1"/>
    </source>
</evidence>
<dbReference type="InterPro" id="IPR026444">
    <property type="entry name" value="Secre_tail"/>
</dbReference>
<dbReference type="Gene3D" id="2.60.120.380">
    <property type="match status" value="1"/>
</dbReference>
<reference evidence="4 5" key="1">
    <citation type="submission" date="2017-12" db="EMBL/GenBank/DDBJ databases">
        <title>The draft genome sequence of Brumimicrobium saltpan LHR20.</title>
        <authorList>
            <person name="Do Z.-J."/>
            <person name="Luo H.-R."/>
        </authorList>
    </citation>
    <scope>NUCLEOTIDE SEQUENCE [LARGE SCALE GENOMIC DNA]</scope>
    <source>
        <strain evidence="4 5">LHR20</strain>
    </source>
</reference>